<dbReference type="Pfam" id="PF13041">
    <property type="entry name" value="PPR_2"/>
    <property type="match status" value="1"/>
</dbReference>
<feature type="repeat" description="PPR" evidence="3">
    <location>
        <begin position="177"/>
        <end position="211"/>
    </location>
</feature>
<evidence type="ECO:0000256" key="4">
    <source>
        <dbReference type="SAM" id="MobiDB-lite"/>
    </source>
</evidence>
<sequence length="272" mass="30219">MDSPLWLEYRKLVLTSRGNSGCLSFSSKFSLNLPSSYHQKCNRGLTPDIVTYNTLINGLCRAGDALINLFNFILYSTACSANAGLADEEPDCVLVPFTELKVPANPALAGREPSKAGFQPNPALLGFQSSLAGFVETQPWLVDEPSKARFPSNSKERKRKEEGEERDWEGECECECEDEGYNSLTSTLCKNRKVHEAKEMFGEMKNKGFKPDTFAFNSPIFGLCKVNEMEEALTVYHDMLVEGVVANTVTYNTLIHAFLWTGAIQEALKQAC</sequence>
<dbReference type="InterPro" id="IPR011990">
    <property type="entry name" value="TPR-like_helical_dom_sf"/>
</dbReference>
<evidence type="ECO:0008006" key="7">
    <source>
        <dbReference type="Google" id="ProtNLM"/>
    </source>
</evidence>
<evidence type="ECO:0000313" key="5">
    <source>
        <dbReference type="EMBL" id="GKV15124.1"/>
    </source>
</evidence>
<keyword evidence="2" id="KW-0677">Repeat</keyword>
<evidence type="ECO:0000313" key="6">
    <source>
        <dbReference type="Proteomes" id="UP001054252"/>
    </source>
</evidence>
<evidence type="ECO:0000256" key="3">
    <source>
        <dbReference type="PROSITE-ProRule" id="PRU00708"/>
    </source>
</evidence>
<reference evidence="5 6" key="1">
    <citation type="journal article" date="2021" name="Commun. Biol.">
        <title>The genome of Shorea leprosula (Dipterocarpaceae) highlights the ecological relevance of drought in aseasonal tropical rainforests.</title>
        <authorList>
            <person name="Ng K.K.S."/>
            <person name="Kobayashi M.J."/>
            <person name="Fawcett J.A."/>
            <person name="Hatakeyama M."/>
            <person name="Paape T."/>
            <person name="Ng C.H."/>
            <person name="Ang C.C."/>
            <person name="Tnah L.H."/>
            <person name="Lee C.T."/>
            <person name="Nishiyama T."/>
            <person name="Sese J."/>
            <person name="O'Brien M.J."/>
            <person name="Copetti D."/>
            <person name="Mohd Noor M.I."/>
            <person name="Ong R.C."/>
            <person name="Putra M."/>
            <person name="Sireger I.Z."/>
            <person name="Indrioko S."/>
            <person name="Kosugi Y."/>
            <person name="Izuno A."/>
            <person name="Isagi Y."/>
            <person name="Lee S.L."/>
            <person name="Shimizu K.K."/>
        </authorList>
    </citation>
    <scope>NUCLEOTIDE SEQUENCE [LARGE SCALE GENOMIC DNA]</scope>
    <source>
        <strain evidence="5">214</strain>
    </source>
</reference>
<gene>
    <name evidence="5" type="ORF">SLEP1_g25926</name>
</gene>
<keyword evidence="6" id="KW-1185">Reference proteome</keyword>
<feature type="region of interest" description="Disordered" evidence="4">
    <location>
        <begin position="145"/>
        <end position="168"/>
    </location>
</feature>
<name>A0AAV5JKP3_9ROSI</name>
<dbReference type="PROSITE" id="PS51375">
    <property type="entry name" value="PPR"/>
    <property type="match status" value="2"/>
</dbReference>
<evidence type="ECO:0000256" key="1">
    <source>
        <dbReference type="ARBA" id="ARBA00007626"/>
    </source>
</evidence>
<dbReference type="Proteomes" id="UP001054252">
    <property type="component" value="Unassembled WGS sequence"/>
</dbReference>
<dbReference type="PANTHER" id="PTHR47941">
    <property type="entry name" value="PENTATRICOPEPTIDE REPEAT-CONTAINING PROTEIN 3, MITOCHONDRIAL"/>
    <property type="match status" value="1"/>
</dbReference>
<dbReference type="AlphaFoldDB" id="A0AAV5JKP3"/>
<dbReference type="Pfam" id="PF12854">
    <property type="entry name" value="PPR_1"/>
    <property type="match status" value="1"/>
</dbReference>
<protein>
    <recommendedName>
        <fullName evidence="7">Pentatricopeptide repeat-containing protein</fullName>
    </recommendedName>
</protein>
<feature type="repeat" description="PPR" evidence="3">
    <location>
        <begin position="212"/>
        <end position="246"/>
    </location>
</feature>
<comment type="similarity">
    <text evidence="1">Belongs to the PPR family. P subfamily.</text>
</comment>
<proteinExistence type="inferred from homology"/>
<accession>A0AAV5JKP3</accession>
<dbReference type="NCBIfam" id="TIGR00756">
    <property type="entry name" value="PPR"/>
    <property type="match status" value="3"/>
</dbReference>
<organism evidence="5 6">
    <name type="scientific">Rubroshorea leprosula</name>
    <dbReference type="NCBI Taxonomy" id="152421"/>
    <lineage>
        <taxon>Eukaryota</taxon>
        <taxon>Viridiplantae</taxon>
        <taxon>Streptophyta</taxon>
        <taxon>Embryophyta</taxon>
        <taxon>Tracheophyta</taxon>
        <taxon>Spermatophyta</taxon>
        <taxon>Magnoliopsida</taxon>
        <taxon>eudicotyledons</taxon>
        <taxon>Gunneridae</taxon>
        <taxon>Pentapetalae</taxon>
        <taxon>rosids</taxon>
        <taxon>malvids</taxon>
        <taxon>Malvales</taxon>
        <taxon>Dipterocarpaceae</taxon>
        <taxon>Rubroshorea</taxon>
    </lineage>
</organism>
<dbReference type="InterPro" id="IPR002885">
    <property type="entry name" value="PPR_rpt"/>
</dbReference>
<comment type="caution">
    <text evidence="5">The sequence shown here is derived from an EMBL/GenBank/DDBJ whole genome shotgun (WGS) entry which is preliminary data.</text>
</comment>
<dbReference type="Gene3D" id="1.25.40.10">
    <property type="entry name" value="Tetratricopeptide repeat domain"/>
    <property type="match status" value="2"/>
</dbReference>
<dbReference type="Pfam" id="PF01535">
    <property type="entry name" value="PPR"/>
    <property type="match status" value="1"/>
</dbReference>
<dbReference type="EMBL" id="BPVZ01000042">
    <property type="protein sequence ID" value="GKV15124.1"/>
    <property type="molecule type" value="Genomic_DNA"/>
</dbReference>
<evidence type="ECO:0000256" key="2">
    <source>
        <dbReference type="ARBA" id="ARBA00022737"/>
    </source>
</evidence>